<gene>
    <name evidence="4" type="primary">B1131B07.19-1</name>
</gene>
<feature type="domain" description="Alpha-glucan water dikinase-like N-terminal Ig-like" evidence="3">
    <location>
        <begin position="270"/>
        <end position="342"/>
    </location>
</feature>
<feature type="domain" description="Alpha-glucan water dikinase-like N-terminal Ig-like" evidence="3">
    <location>
        <begin position="84"/>
        <end position="206"/>
    </location>
</feature>
<evidence type="ECO:0000259" key="3">
    <source>
        <dbReference type="Pfam" id="PF23166"/>
    </source>
</evidence>
<evidence type="ECO:0000256" key="1">
    <source>
        <dbReference type="ARBA" id="ARBA00022723"/>
    </source>
</evidence>
<dbReference type="Pfam" id="PF23166">
    <property type="entry name" value="Ig_N_CWD1"/>
    <property type="match status" value="2"/>
</dbReference>
<keyword evidence="2" id="KW-0119">Carbohydrate metabolism</keyword>
<protein>
    <recommendedName>
        <fullName evidence="3">Alpha-glucan water dikinase-like N-terminal Ig-like domain-containing protein</fullName>
    </recommendedName>
</protein>
<evidence type="ECO:0000256" key="2">
    <source>
        <dbReference type="ARBA" id="ARBA00023277"/>
    </source>
</evidence>
<dbReference type="PANTHER" id="PTHR46999:SF1">
    <property type="entry name" value="ALPHA-GLUCAN WATER DIKINASE 1, CHLOROPLASTIC"/>
    <property type="match status" value="1"/>
</dbReference>
<name>A0A979HL20_ORYSJ</name>
<dbReference type="PANTHER" id="PTHR46999">
    <property type="entry name" value="ALPHA-GLUCAN WATER DIKINASE 1, CHLOROPLASTIC-RELATED"/>
    <property type="match status" value="1"/>
</dbReference>
<dbReference type="GO" id="GO:0046872">
    <property type="term" value="F:metal ion binding"/>
    <property type="evidence" value="ECO:0007669"/>
    <property type="project" value="UniProtKB-KW"/>
</dbReference>
<dbReference type="Proteomes" id="UP000817658">
    <property type="component" value="Chromosome 1"/>
</dbReference>
<dbReference type="InterPro" id="IPR056301">
    <property type="entry name" value="GWD-like_N_Ig"/>
</dbReference>
<dbReference type="Gramene" id="Os01t0715400-01">
    <property type="protein sequence ID" value="Os01t0715400-01"/>
    <property type="gene ID" value="Os01g0715400"/>
</dbReference>
<organism evidence="4">
    <name type="scientific">Oryza sativa subsp. japonica</name>
    <name type="common">Rice</name>
    <dbReference type="NCBI Taxonomy" id="39947"/>
    <lineage>
        <taxon>Eukaryota</taxon>
        <taxon>Viridiplantae</taxon>
        <taxon>Streptophyta</taxon>
        <taxon>Embryophyta</taxon>
        <taxon>Tracheophyta</taxon>
        <taxon>Spermatophyta</taxon>
        <taxon>Magnoliopsida</taxon>
        <taxon>Liliopsida</taxon>
        <taxon>Poales</taxon>
        <taxon>Poaceae</taxon>
        <taxon>BOP clade</taxon>
        <taxon>Oryzoideae</taxon>
        <taxon>Oryzeae</taxon>
        <taxon>Oryzinae</taxon>
        <taxon>Oryza</taxon>
        <taxon>Oryza sativa</taxon>
    </lineage>
</organism>
<keyword evidence="1" id="KW-0479">Metal-binding</keyword>
<dbReference type="AlphaFoldDB" id="A0A979HL20"/>
<reference evidence="4" key="1">
    <citation type="journal article" date="2002" name="Nature">
        <title>The genome sequence and structure of rice chromosome 1.</title>
        <authorList>
            <person name="Sasaki T."/>
            <person name="Matsumoto T."/>
            <person name="Yamamoto K."/>
            <person name="Sakata K."/>
            <person name="Baba T."/>
            <person name="Katayose Y."/>
            <person name="Wu J."/>
            <person name="Niimura Y."/>
            <person name="Cheng Z."/>
            <person name="Nagamura Y."/>
            <person name="Antonio B.A."/>
            <person name="Kanamori H."/>
            <person name="Hosokawa S."/>
            <person name="Masukawa M."/>
            <person name="Arikawa K."/>
            <person name="Chiden Y."/>
            <person name="Hayashi M."/>
            <person name="Okamoto M."/>
            <person name="Ando T."/>
            <person name="Aoki H."/>
            <person name="Arita K."/>
            <person name="Hamada M."/>
            <person name="Harada C."/>
            <person name="Hijishita S."/>
            <person name="Honda M."/>
            <person name="Ichikawa Y."/>
            <person name="Idonuma A."/>
            <person name="Iijima M."/>
            <person name="Ikeda M."/>
            <person name="Ikeno M."/>
            <person name="Itoh S."/>
            <person name="Itoh T."/>
            <person name="Itoh Y."/>
            <person name="Itoh Y."/>
            <person name="Iwabuchi A."/>
            <person name="Kamiya K."/>
            <person name="Karasawa W."/>
            <person name="Katagiri S."/>
            <person name="Kikuta A."/>
            <person name="Kobayashi N."/>
            <person name="Kono I."/>
            <person name="Machita K."/>
            <person name="Maehara T."/>
            <person name="Mizuno H."/>
            <person name="Mizubayashi T."/>
            <person name="Mukai Y."/>
            <person name="Nagasaki H."/>
            <person name="Nakashima M."/>
            <person name="Nakama Y."/>
            <person name="Nakamichi Y."/>
            <person name="Nakamura M."/>
            <person name="Namiki N."/>
            <person name="Negishi M."/>
            <person name="Ohta I."/>
            <person name="Ono N."/>
            <person name="Saji S."/>
            <person name="Sakai K."/>
            <person name="Shibata M."/>
            <person name="Shimokawa T."/>
            <person name="Shomura A."/>
            <person name="Song J."/>
            <person name="Takazaki Y."/>
            <person name="Terasawa K."/>
            <person name="Tsuji K."/>
            <person name="Waki K."/>
            <person name="Yamagata H."/>
            <person name="Yamane H."/>
            <person name="Yoshiki S."/>
            <person name="Yoshihara R."/>
            <person name="Yukawa K."/>
            <person name="Zhong H."/>
            <person name="Iwama H."/>
            <person name="Endo T."/>
            <person name="Ito H."/>
            <person name="Hahn J.H."/>
            <person name="Kim H.I."/>
            <person name="Eun M.Y."/>
            <person name="Yano M."/>
            <person name="Jiang J."/>
            <person name="Gojobori T."/>
        </authorList>
    </citation>
    <scope>NUCLEOTIDE SEQUENCE</scope>
</reference>
<accession>A0A979HL20</accession>
<proteinExistence type="predicted"/>
<dbReference type="EMBL" id="AP003408">
    <property type="protein sequence ID" value="BAD87574.1"/>
    <property type="molecule type" value="Genomic_DNA"/>
</dbReference>
<sequence>MAVASWSIPAIPRAGPTARGVLLGGAFVTAARPPVAWRCRATLPRRVRLGGVVARAGAAETPVAGSGEAGLLFSEKFPLRRSRTVEGKAWVRVDAEPDGEGKCKVVIGCDVEGKWVLHWGVSYDGEQGREWDQPPSDMRPPGSVPIKDYAIETSLDTPHNSEGKTIHEVQIKIDKGTSIAAINFVLKEEETGAWFQHKGQDFRIPLSGSFGGDLLGTEQDIDVRPGALGHLSNVLQKPEGPIAEPHKTVPDDKGSRTKHISGFYEEYPILKTVYVQNFITVNVRENNGTTKHAVEFDTDIPGEVIIHWGVCKDNTMTWEIPPEPHPPATKIFRQKALQTMLQVRTLIPW</sequence>
<evidence type="ECO:0000313" key="4">
    <source>
        <dbReference type="EMBL" id="BAD87574.1"/>
    </source>
</evidence>